<dbReference type="InterPro" id="IPR036890">
    <property type="entry name" value="HATPase_C_sf"/>
</dbReference>
<dbReference type="SMART" id="SM00387">
    <property type="entry name" value="HATPase_c"/>
    <property type="match status" value="1"/>
</dbReference>
<evidence type="ECO:0000256" key="1">
    <source>
        <dbReference type="ARBA" id="ARBA00000085"/>
    </source>
</evidence>
<dbReference type="SUPFAM" id="SSF55874">
    <property type="entry name" value="ATPase domain of HSP90 chaperone/DNA topoisomerase II/histidine kinase"/>
    <property type="match status" value="1"/>
</dbReference>
<dbReference type="Gene3D" id="3.40.50.2300">
    <property type="match status" value="1"/>
</dbReference>
<dbReference type="Pfam" id="PF00072">
    <property type="entry name" value="Response_reg"/>
    <property type="match status" value="1"/>
</dbReference>
<dbReference type="Pfam" id="PF02518">
    <property type="entry name" value="HATPase_c"/>
    <property type="match status" value="1"/>
</dbReference>
<dbReference type="Gene3D" id="3.30.565.10">
    <property type="entry name" value="Histidine kinase-like ATPase, C-terminal domain"/>
    <property type="match status" value="1"/>
</dbReference>
<dbReference type="SMART" id="SM00388">
    <property type="entry name" value="HisKA"/>
    <property type="match status" value="1"/>
</dbReference>
<keyword evidence="7" id="KW-0175">Coiled coil</keyword>
<dbReference type="CDD" id="cd00082">
    <property type="entry name" value="HisKA"/>
    <property type="match status" value="1"/>
</dbReference>
<evidence type="ECO:0000256" key="5">
    <source>
        <dbReference type="ARBA" id="ARBA00022777"/>
    </source>
</evidence>
<dbReference type="SMART" id="SM00448">
    <property type="entry name" value="REC"/>
    <property type="match status" value="1"/>
</dbReference>
<dbReference type="RefSeq" id="WP_160936628.1">
    <property type="nucleotide sequence ID" value="NZ_SNVJ01000006.1"/>
</dbReference>
<dbReference type="Gene3D" id="1.10.287.130">
    <property type="match status" value="1"/>
</dbReference>
<keyword evidence="3 6" id="KW-0597">Phosphoprotein</keyword>
<evidence type="ECO:0000256" key="2">
    <source>
        <dbReference type="ARBA" id="ARBA00012438"/>
    </source>
</evidence>
<keyword evidence="4" id="KW-0808">Transferase</keyword>
<dbReference type="AlphaFoldDB" id="A0A845B782"/>
<dbReference type="SUPFAM" id="SSF47384">
    <property type="entry name" value="Homodimeric domain of signal transducing histidine kinase"/>
    <property type="match status" value="1"/>
</dbReference>
<dbReference type="CDD" id="cd16922">
    <property type="entry name" value="HATPase_EvgS-ArcB-TorS-like"/>
    <property type="match status" value="1"/>
</dbReference>
<dbReference type="Pfam" id="PF00512">
    <property type="entry name" value="HisKA"/>
    <property type="match status" value="1"/>
</dbReference>
<evidence type="ECO:0000256" key="6">
    <source>
        <dbReference type="PROSITE-ProRule" id="PRU00169"/>
    </source>
</evidence>
<dbReference type="InterPro" id="IPR003594">
    <property type="entry name" value="HATPase_dom"/>
</dbReference>
<dbReference type="EC" id="2.7.13.3" evidence="2"/>
<organism evidence="10 11">
    <name type="scientific">Teichococcus coralli</name>
    <dbReference type="NCBI Taxonomy" id="2545983"/>
    <lineage>
        <taxon>Bacteria</taxon>
        <taxon>Pseudomonadati</taxon>
        <taxon>Pseudomonadota</taxon>
        <taxon>Alphaproteobacteria</taxon>
        <taxon>Acetobacterales</taxon>
        <taxon>Roseomonadaceae</taxon>
        <taxon>Roseomonas</taxon>
    </lineage>
</organism>
<name>A0A845B782_9PROT</name>
<dbReference type="InterPro" id="IPR005467">
    <property type="entry name" value="His_kinase_dom"/>
</dbReference>
<dbReference type="GO" id="GO:0009927">
    <property type="term" value="F:histidine phosphotransfer kinase activity"/>
    <property type="evidence" value="ECO:0007669"/>
    <property type="project" value="TreeGrafter"/>
</dbReference>
<evidence type="ECO:0000313" key="11">
    <source>
        <dbReference type="Proteomes" id="UP000460715"/>
    </source>
</evidence>
<keyword evidence="11" id="KW-1185">Reference proteome</keyword>
<dbReference type="InterPro" id="IPR001789">
    <property type="entry name" value="Sig_transdc_resp-reg_receiver"/>
</dbReference>
<dbReference type="InterPro" id="IPR011006">
    <property type="entry name" value="CheY-like_superfamily"/>
</dbReference>
<accession>A0A845B782</accession>
<dbReference type="GO" id="GO:0005886">
    <property type="term" value="C:plasma membrane"/>
    <property type="evidence" value="ECO:0007669"/>
    <property type="project" value="TreeGrafter"/>
</dbReference>
<dbReference type="PANTHER" id="PTHR43047:SF72">
    <property type="entry name" value="OSMOSENSING HISTIDINE PROTEIN KINASE SLN1"/>
    <property type="match status" value="1"/>
</dbReference>
<dbReference type="InterPro" id="IPR004358">
    <property type="entry name" value="Sig_transdc_His_kin-like_C"/>
</dbReference>
<evidence type="ECO:0000259" key="8">
    <source>
        <dbReference type="PROSITE" id="PS50109"/>
    </source>
</evidence>
<dbReference type="PROSITE" id="PS50109">
    <property type="entry name" value="HIS_KIN"/>
    <property type="match status" value="1"/>
</dbReference>
<feature type="modified residue" description="4-aspartylphosphate" evidence="6">
    <location>
        <position position="502"/>
    </location>
</feature>
<dbReference type="EMBL" id="SNVJ01000006">
    <property type="protein sequence ID" value="MXP63503.1"/>
    <property type="molecule type" value="Genomic_DNA"/>
</dbReference>
<evidence type="ECO:0000256" key="3">
    <source>
        <dbReference type="ARBA" id="ARBA00022553"/>
    </source>
</evidence>
<evidence type="ECO:0000256" key="7">
    <source>
        <dbReference type="SAM" id="Coils"/>
    </source>
</evidence>
<feature type="domain" description="Response regulatory" evidence="9">
    <location>
        <begin position="453"/>
        <end position="569"/>
    </location>
</feature>
<reference evidence="10 11" key="1">
    <citation type="submission" date="2019-03" db="EMBL/GenBank/DDBJ databases">
        <title>Roseomonas sp. a novel Roseomonas species isolated from Sea whip Gorgonian.</title>
        <authorList>
            <person name="Li F."/>
            <person name="Pan X."/>
            <person name="Huang S."/>
            <person name="Li Z."/>
            <person name="Meng B."/>
        </authorList>
    </citation>
    <scope>NUCLEOTIDE SEQUENCE [LARGE SCALE GENOMIC DNA]</scope>
    <source>
        <strain evidence="10 11">M0104</strain>
    </source>
</reference>
<feature type="domain" description="Histidine kinase" evidence="8">
    <location>
        <begin position="214"/>
        <end position="437"/>
    </location>
</feature>
<feature type="coiled-coil region" evidence="7">
    <location>
        <begin position="149"/>
        <end position="186"/>
    </location>
</feature>
<evidence type="ECO:0000259" key="9">
    <source>
        <dbReference type="PROSITE" id="PS50110"/>
    </source>
</evidence>
<dbReference type="SUPFAM" id="SSF52172">
    <property type="entry name" value="CheY-like"/>
    <property type="match status" value="1"/>
</dbReference>
<dbReference type="InterPro" id="IPR003661">
    <property type="entry name" value="HisK_dim/P_dom"/>
</dbReference>
<dbReference type="InterPro" id="IPR036097">
    <property type="entry name" value="HisK_dim/P_sf"/>
</dbReference>
<dbReference type="PROSITE" id="PS50110">
    <property type="entry name" value="RESPONSE_REGULATORY"/>
    <property type="match status" value="1"/>
</dbReference>
<dbReference type="OrthoDB" id="9810730at2"/>
<evidence type="ECO:0000256" key="4">
    <source>
        <dbReference type="ARBA" id="ARBA00022679"/>
    </source>
</evidence>
<comment type="catalytic activity">
    <reaction evidence="1">
        <text>ATP + protein L-histidine = ADP + protein N-phospho-L-histidine.</text>
        <dbReference type="EC" id="2.7.13.3"/>
    </reaction>
</comment>
<evidence type="ECO:0000313" key="10">
    <source>
        <dbReference type="EMBL" id="MXP63503.1"/>
    </source>
</evidence>
<protein>
    <recommendedName>
        <fullName evidence="2">histidine kinase</fullName>
        <ecNumber evidence="2">2.7.13.3</ecNumber>
    </recommendedName>
</protein>
<comment type="caution">
    <text evidence="10">The sequence shown here is derived from an EMBL/GenBank/DDBJ whole genome shotgun (WGS) entry which is preliminary data.</text>
</comment>
<proteinExistence type="predicted"/>
<dbReference type="PRINTS" id="PR00344">
    <property type="entry name" value="BCTRLSENSOR"/>
</dbReference>
<dbReference type="GO" id="GO:0000155">
    <property type="term" value="F:phosphorelay sensor kinase activity"/>
    <property type="evidence" value="ECO:0007669"/>
    <property type="project" value="InterPro"/>
</dbReference>
<keyword evidence="5" id="KW-0418">Kinase</keyword>
<gene>
    <name evidence="10" type="ORF">E0493_09095</name>
</gene>
<sequence length="578" mass="62641">MTGTLLLALPLQRELDVAAARQSARHIAEMLGLERRGQTRIATAVSEVARLAVQTGGGEVRFLLLDVAPAALCATIRHPPPPGASPLRPDGSLSGLEAAQRLSDTLQRDIMPDGDHQVRLAILLPPHAAPPATEEILRRLRTEQVADPLRALHEQNLELVHSLDELRQRQEEMVRLNAELEDTNRGVVALHAELDERAEALRLASELKSRFLSNMSHEFRTPLNSILALSRLLLERADGPLTSEQEKQVQLMRRSAENLLEMVDDLLDLAKVEAGKATLRPAIFSVAELLGGLRASLRPLQPNGAVELVFEDAGGLPPLQADEGKVAQILRNFVSNALKFTRAGTVRVSAALQGETMVFAVADTGIGIAPEDIERIFDEFSQVESAQLSGGGKMRHKGTGLGLPLSRRLAELLGGRVTVESRPGEGSVFRLHLPLGLSLQPEALPASADAAAPVLVVDDDESFRYVFRQWITELGYPVVEAPGGREGVDMARTLRPRAIMLDLRMPEMDGFAVLRSLAETPETRAIPVVIATSSVIDAELRVRLPEGAVLLPKESLGRDAIAQVLRRILPGGVEGVRA</sequence>
<dbReference type="Proteomes" id="UP000460715">
    <property type="component" value="Unassembled WGS sequence"/>
</dbReference>
<dbReference type="PANTHER" id="PTHR43047">
    <property type="entry name" value="TWO-COMPONENT HISTIDINE PROTEIN KINASE"/>
    <property type="match status" value="1"/>
</dbReference>